<dbReference type="EMBL" id="SWFT01000066">
    <property type="protein sequence ID" value="KAA8903704.1"/>
    <property type="molecule type" value="Genomic_DNA"/>
</dbReference>
<dbReference type="PROSITE" id="PS01331">
    <property type="entry name" value="THYMIDYLATE_KINASE"/>
    <property type="match status" value="1"/>
</dbReference>
<dbReference type="FunFam" id="3.40.50.300:FF:000679">
    <property type="entry name" value="Thymidylate kinase"/>
    <property type="match status" value="1"/>
</dbReference>
<keyword evidence="12" id="KW-1185">Reference proteome</keyword>
<dbReference type="InterPro" id="IPR018094">
    <property type="entry name" value="Thymidylate_kinase"/>
</dbReference>
<dbReference type="GO" id="GO:0004798">
    <property type="term" value="F:dTMP kinase activity"/>
    <property type="evidence" value="ECO:0007669"/>
    <property type="project" value="UniProtKB-EC"/>
</dbReference>
<keyword evidence="9" id="KW-0067">ATP-binding</keyword>
<dbReference type="CDD" id="cd01672">
    <property type="entry name" value="TMPK"/>
    <property type="match status" value="1"/>
</dbReference>
<dbReference type="GeneID" id="54780866"/>
<comment type="caution">
    <text evidence="11">The sequence shown here is derived from an EMBL/GenBank/DDBJ whole genome shotgun (WGS) entry which is preliminary data.</text>
</comment>
<evidence type="ECO:0000256" key="7">
    <source>
        <dbReference type="ARBA" id="ARBA00022741"/>
    </source>
</evidence>
<dbReference type="NCBIfam" id="TIGR00041">
    <property type="entry name" value="DTMP_kinase"/>
    <property type="match status" value="1"/>
</dbReference>
<evidence type="ECO:0000256" key="5">
    <source>
        <dbReference type="ARBA" id="ARBA00022679"/>
    </source>
</evidence>
<dbReference type="Proteomes" id="UP000449547">
    <property type="component" value="Unassembled WGS sequence"/>
</dbReference>
<dbReference type="GO" id="GO:0005524">
    <property type="term" value="F:ATP binding"/>
    <property type="evidence" value="ECO:0007669"/>
    <property type="project" value="UniProtKB-KW"/>
</dbReference>
<protein>
    <recommendedName>
        <fullName evidence="4">Thymidylate kinase</fullName>
        <ecNumber evidence="3">2.7.4.9</ecNumber>
    </recommendedName>
</protein>
<sequence length="216" mass="24494">MRGSLILIEGLDRAGKSTQCERLSQRLQGDIIKFPDRSTPVGQLLDRYLTDASFNLPDETVHLLFSANRWEVVAQLEDKLLKGKHIIMDRYIYSGIAYSLAKRTTPRISNSQWLYAPDRGLPKPDITLFLTLDLEEQANRKGWGDERYEKAPFQAKVKENFDQLFSANSIIDNGVVEVIDVNHKSIDEVTDAIWNKVTTNGADKPTDAPISRFALQ</sequence>
<dbReference type="PANTHER" id="PTHR10344:SF1">
    <property type="entry name" value="THYMIDYLATE KINASE"/>
    <property type="match status" value="1"/>
</dbReference>
<dbReference type="OMA" id="YWHQFDA"/>
<keyword evidence="6" id="KW-0545">Nucleotide biosynthesis</keyword>
<dbReference type="OrthoDB" id="425602at2759"/>
<dbReference type="InterPro" id="IPR039430">
    <property type="entry name" value="Thymidylate_kin-like_dom"/>
</dbReference>
<evidence type="ECO:0000313" key="11">
    <source>
        <dbReference type="EMBL" id="KAA8903704.1"/>
    </source>
</evidence>
<dbReference type="GO" id="GO:0006227">
    <property type="term" value="P:dUDP biosynthetic process"/>
    <property type="evidence" value="ECO:0007669"/>
    <property type="project" value="TreeGrafter"/>
</dbReference>
<dbReference type="VEuPathDB" id="FungiDB:DIURU_002215"/>
<comment type="similarity">
    <text evidence="2">Belongs to the thymidylate kinase family.</text>
</comment>
<evidence type="ECO:0000256" key="4">
    <source>
        <dbReference type="ARBA" id="ARBA00017144"/>
    </source>
</evidence>
<evidence type="ECO:0000256" key="8">
    <source>
        <dbReference type="ARBA" id="ARBA00022777"/>
    </source>
</evidence>
<name>A0A642UXC1_DIURU</name>
<dbReference type="PANTHER" id="PTHR10344">
    <property type="entry name" value="THYMIDYLATE KINASE"/>
    <property type="match status" value="1"/>
</dbReference>
<keyword evidence="7" id="KW-0547">Nucleotide-binding</keyword>
<dbReference type="GO" id="GO:0006235">
    <property type="term" value="P:dTTP biosynthetic process"/>
    <property type="evidence" value="ECO:0007669"/>
    <property type="project" value="TreeGrafter"/>
</dbReference>
<evidence type="ECO:0000256" key="9">
    <source>
        <dbReference type="ARBA" id="ARBA00022840"/>
    </source>
</evidence>
<dbReference type="EC" id="2.7.4.9" evidence="3"/>
<evidence type="ECO:0000256" key="2">
    <source>
        <dbReference type="ARBA" id="ARBA00009776"/>
    </source>
</evidence>
<dbReference type="GO" id="GO:0005829">
    <property type="term" value="C:cytosol"/>
    <property type="evidence" value="ECO:0007669"/>
    <property type="project" value="TreeGrafter"/>
</dbReference>
<keyword evidence="5" id="KW-0808">Transferase</keyword>
<dbReference type="InterPro" id="IPR018095">
    <property type="entry name" value="Thymidylate_kin_CS"/>
</dbReference>
<dbReference type="SUPFAM" id="SSF52540">
    <property type="entry name" value="P-loop containing nucleoside triphosphate hydrolases"/>
    <property type="match status" value="1"/>
</dbReference>
<evidence type="ECO:0000256" key="6">
    <source>
        <dbReference type="ARBA" id="ARBA00022727"/>
    </source>
</evidence>
<dbReference type="HAMAP" id="MF_00165">
    <property type="entry name" value="Thymidylate_kinase"/>
    <property type="match status" value="1"/>
</dbReference>
<dbReference type="AlphaFoldDB" id="A0A642UXC1"/>
<comment type="pathway">
    <text evidence="1">Pyrimidine metabolism; dTTP biosynthesis.</text>
</comment>
<dbReference type="GO" id="GO:0006233">
    <property type="term" value="P:dTDP biosynthetic process"/>
    <property type="evidence" value="ECO:0007669"/>
    <property type="project" value="InterPro"/>
</dbReference>
<evidence type="ECO:0000256" key="3">
    <source>
        <dbReference type="ARBA" id="ARBA00012980"/>
    </source>
</evidence>
<dbReference type="GO" id="GO:0004550">
    <property type="term" value="F:nucleoside diphosphate kinase activity"/>
    <property type="evidence" value="ECO:0007669"/>
    <property type="project" value="TreeGrafter"/>
</dbReference>
<evidence type="ECO:0000313" key="12">
    <source>
        <dbReference type="Proteomes" id="UP000449547"/>
    </source>
</evidence>
<gene>
    <name evidence="11" type="ORF">DIURU_002215</name>
</gene>
<proteinExistence type="inferred from homology"/>
<dbReference type="Gene3D" id="3.40.50.300">
    <property type="entry name" value="P-loop containing nucleotide triphosphate hydrolases"/>
    <property type="match status" value="1"/>
</dbReference>
<keyword evidence="8" id="KW-0418">Kinase</keyword>
<organism evidence="11 12">
    <name type="scientific">Diutina rugosa</name>
    <name type="common">Yeast</name>
    <name type="synonym">Candida rugosa</name>
    <dbReference type="NCBI Taxonomy" id="5481"/>
    <lineage>
        <taxon>Eukaryota</taxon>
        <taxon>Fungi</taxon>
        <taxon>Dikarya</taxon>
        <taxon>Ascomycota</taxon>
        <taxon>Saccharomycotina</taxon>
        <taxon>Pichiomycetes</taxon>
        <taxon>Debaryomycetaceae</taxon>
        <taxon>Diutina</taxon>
    </lineage>
</organism>
<dbReference type="GO" id="GO:0005634">
    <property type="term" value="C:nucleus"/>
    <property type="evidence" value="ECO:0007669"/>
    <property type="project" value="TreeGrafter"/>
</dbReference>
<accession>A0A642UXC1</accession>
<dbReference type="RefSeq" id="XP_034012910.1">
    <property type="nucleotide sequence ID" value="XM_034154843.1"/>
</dbReference>
<reference evidence="11 12" key="1">
    <citation type="submission" date="2019-07" db="EMBL/GenBank/DDBJ databases">
        <title>Genome assembly of two rare yeast pathogens: Diutina rugosa and Trichomonascus ciferrii.</title>
        <authorList>
            <person name="Mixao V."/>
            <person name="Saus E."/>
            <person name="Hansen A."/>
            <person name="Lass-Flor C."/>
            <person name="Gabaldon T."/>
        </authorList>
    </citation>
    <scope>NUCLEOTIDE SEQUENCE [LARGE SCALE GENOMIC DNA]</scope>
    <source>
        <strain evidence="11 12">CBS 613</strain>
    </source>
</reference>
<evidence type="ECO:0000259" key="10">
    <source>
        <dbReference type="Pfam" id="PF02223"/>
    </source>
</evidence>
<dbReference type="Pfam" id="PF02223">
    <property type="entry name" value="Thymidylate_kin"/>
    <property type="match status" value="1"/>
</dbReference>
<dbReference type="InterPro" id="IPR027417">
    <property type="entry name" value="P-loop_NTPase"/>
</dbReference>
<feature type="domain" description="Thymidylate kinase-like" evidence="10">
    <location>
        <begin position="8"/>
        <end position="193"/>
    </location>
</feature>
<evidence type="ECO:0000256" key="1">
    <source>
        <dbReference type="ARBA" id="ARBA00004992"/>
    </source>
</evidence>